<feature type="domain" description="Bacterial transcriptional activator" evidence="1">
    <location>
        <begin position="99"/>
        <end position="236"/>
    </location>
</feature>
<dbReference type="Gene3D" id="1.25.40.10">
    <property type="entry name" value="Tetratricopeptide repeat domain"/>
    <property type="match status" value="3"/>
</dbReference>
<accession>A0A7W8KH04</accession>
<evidence type="ECO:0000313" key="5">
    <source>
        <dbReference type="Proteomes" id="UP000619376"/>
    </source>
</evidence>
<reference evidence="3 4" key="3">
    <citation type="submission" date="2020-08" db="EMBL/GenBank/DDBJ databases">
        <title>Genomic Encyclopedia of Type Strains, Phase IV (KMG-IV): sequencing the most valuable type-strain genomes for metagenomic binning, comparative biology and taxonomic classification.</title>
        <authorList>
            <person name="Goeker M."/>
        </authorList>
    </citation>
    <scope>NUCLEOTIDE SEQUENCE [LARGE SCALE GENOMIC DNA]</scope>
    <source>
        <strain evidence="3 4">DSM 27521</strain>
    </source>
</reference>
<dbReference type="Gene3D" id="1.10.10.10">
    <property type="entry name" value="Winged helix-like DNA-binding domain superfamily/Winged helix DNA-binding domain"/>
    <property type="match status" value="1"/>
</dbReference>
<evidence type="ECO:0000313" key="4">
    <source>
        <dbReference type="Proteomes" id="UP000539473"/>
    </source>
</evidence>
<dbReference type="SMART" id="SM00028">
    <property type="entry name" value="TPR"/>
    <property type="match status" value="3"/>
</dbReference>
<dbReference type="InterPro" id="IPR019734">
    <property type="entry name" value="TPR_rpt"/>
</dbReference>
<dbReference type="Proteomes" id="UP000539473">
    <property type="component" value="Unassembled WGS sequence"/>
</dbReference>
<dbReference type="SUPFAM" id="SSF48452">
    <property type="entry name" value="TPR-like"/>
    <property type="match status" value="3"/>
</dbReference>
<dbReference type="Proteomes" id="UP000619376">
    <property type="component" value="Unassembled WGS sequence"/>
</dbReference>
<dbReference type="InterPro" id="IPR049945">
    <property type="entry name" value="AAA_22"/>
</dbReference>
<dbReference type="InterPro" id="IPR005158">
    <property type="entry name" value="BTAD"/>
</dbReference>
<dbReference type="AlphaFoldDB" id="A0A7W8KH04"/>
<dbReference type="PRINTS" id="PR00364">
    <property type="entry name" value="DISEASERSIST"/>
</dbReference>
<dbReference type="PANTHER" id="PTHR47691">
    <property type="entry name" value="REGULATOR-RELATED"/>
    <property type="match status" value="1"/>
</dbReference>
<dbReference type="InterPro" id="IPR027417">
    <property type="entry name" value="P-loop_NTPase"/>
</dbReference>
<reference evidence="5" key="2">
    <citation type="journal article" date="2019" name="Int. J. Syst. Evol. Microbiol.">
        <title>The Global Catalogue of Microorganisms (GCM) 10K type strain sequencing project: providing services to taxonomists for standard genome sequencing and annotation.</title>
        <authorList>
            <consortium name="The Broad Institute Genomics Platform"/>
            <consortium name="The Broad Institute Genome Sequencing Center for Infectious Disease"/>
            <person name="Wu L."/>
            <person name="Ma J."/>
        </authorList>
    </citation>
    <scope>NUCLEOTIDE SEQUENCE [LARGE SCALE GENOMIC DNA]</scope>
    <source>
        <strain evidence="5">CGMCC 1.18437</strain>
    </source>
</reference>
<dbReference type="Gene3D" id="3.40.50.300">
    <property type="entry name" value="P-loop containing nucleotide triphosphate hydrolases"/>
    <property type="match status" value="1"/>
</dbReference>
<dbReference type="InterPro" id="IPR011990">
    <property type="entry name" value="TPR-like_helical_dom_sf"/>
</dbReference>
<dbReference type="EMBL" id="JACHFK010000005">
    <property type="protein sequence ID" value="MBB5376831.1"/>
    <property type="molecule type" value="Genomic_DNA"/>
</dbReference>
<dbReference type="Pfam" id="PF03704">
    <property type="entry name" value="BTAD"/>
    <property type="match status" value="1"/>
</dbReference>
<dbReference type="EMBL" id="BNAJ01000005">
    <property type="protein sequence ID" value="GHF45682.1"/>
    <property type="molecule type" value="Genomic_DNA"/>
</dbReference>
<comment type="caution">
    <text evidence="3">The sequence shown here is derived from an EMBL/GenBank/DDBJ whole genome shotgun (WGS) entry which is preliminary data.</text>
</comment>
<organism evidence="3 4">
    <name type="scientific">Deinococcus metalli</name>
    <dbReference type="NCBI Taxonomy" id="1141878"/>
    <lineage>
        <taxon>Bacteria</taxon>
        <taxon>Thermotogati</taxon>
        <taxon>Deinococcota</taxon>
        <taxon>Deinococci</taxon>
        <taxon>Deinococcales</taxon>
        <taxon>Deinococcaceae</taxon>
        <taxon>Deinococcus</taxon>
    </lineage>
</organism>
<protein>
    <submittedName>
        <fullName evidence="3">Putative ATPase</fullName>
    </submittedName>
    <submittedName>
        <fullName evidence="2">Transcriptional activator</fullName>
    </submittedName>
</protein>
<evidence type="ECO:0000259" key="1">
    <source>
        <dbReference type="SMART" id="SM01043"/>
    </source>
</evidence>
<evidence type="ECO:0000313" key="3">
    <source>
        <dbReference type="EMBL" id="MBB5376831.1"/>
    </source>
</evidence>
<proteinExistence type="predicted"/>
<reference evidence="2" key="4">
    <citation type="submission" date="2024-05" db="EMBL/GenBank/DDBJ databases">
        <authorList>
            <person name="Sun Q."/>
            <person name="Zhou Y."/>
        </authorList>
    </citation>
    <scope>NUCLEOTIDE SEQUENCE</scope>
    <source>
        <strain evidence="2">CGMCC 1.18437</strain>
    </source>
</reference>
<reference evidence="2" key="1">
    <citation type="journal article" date="2014" name="Int. J. Syst. Evol. Microbiol.">
        <title>Complete genome of a new Firmicutes species belonging to the dominant human colonic microbiota ('Ruminococcus bicirculans') reveals two chromosomes and a selective capacity to utilize plant glucans.</title>
        <authorList>
            <consortium name="NISC Comparative Sequencing Program"/>
            <person name="Wegmann U."/>
            <person name="Louis P."/>
            <person name="Goesmann A."/>
            <person name="Henrissat B."/>
            <person name="Duncan S.H."/>
            <person name="Flint H.J."/>
        </authorList>
    </citation>
    <scope>NUCLEOTIDE SEQUENCE</scope>
    <source>
        <strain evidence="2">CGMCC 1.18437</strain>
    </source>
</reference>
<dbReference type="GO" id="GO:0016887">
    <property type="term" value="F:ATP hydrolysis activity"/>
    <property type="evidence" value="ECO:0007669"/>
    <property type="project" value="InterPro"/>
</dbReference>
<sequence>MDTTQQPSLISVALLGPPEVTVGAQVSPPATDAALWLLALLASSAQPVAREEILELLYPDAEEAAARNRLRQMLHRVRARPWGAGVVATTGDVQWRASSDVRTFRDACAAGRWAEALEVYRGPLLGSLRPAELPAFEAWLDLERDDLHQLWIDAALCHAEELEGRGQPGAARSWLDRVMTVSPYHEEAVQASLRCAARLNDVPGAAAVYDRFRTQLRRELGLAPAEATTALYEAVRAGHGVAAEAVMAGAGRSSIIGRQEELDVLLARMTDPACRLLTVTGPGGAGKTRVALELLHRSGPRPGGVHFVPLEAATTVPEVVSALATALGLAAGGAESPEAQVIAALQAGASLLALDNLEHLLGGEARAGVLALLTRMLAAAPGAQLIATSRIRLGLQDEWVTLLGGLDLPAAPTLDAAAQSGAVRLFLERARRAQPTLALTPQTLPALLTVVDATGGLPLALELTAGWLGALTLDDVADELRRGLDDVGSEAPDRPARHRSLRAAFDHSWALLPHGAQVVLARLSVCRSGLDLGAARAVGGSGLPTLLVLGDHSLLARDRSGRYALHAAIREFAAARLRALPAELAAATAAHAAYYAGLARDAAPQLHGPEQQAWLSRLQLEHDNLRAAMAHLLTAGDAAGALGLAADLQWFWYVRGHHREGYANLTAALALPGGPGPLRVRALSAAGGLARDLGQYEDARAHLDGALALARTLGLGTLEAHAHHGLALLDRELGQLNNARAHLAAAEALQRAGQDVWGLATTLNDLGVAWALQGEMTRAGALFQESLDLKQRIGDRQGVAYALANLGNVSDTLADFQRLTEQSLEIKRDLGDRQGVANSLFNLADLHVNAGELEVARTQLTEALQLFAQIGRHRGTVAALMEFAKLTAAEGDDRQCVLLAGAADALARAAGVTVQGVNISTVLEHARQRCGADADAVYLRGQLLPLAEAIQQAITPSRTTLTAT</sequence>
<dbReference type="SUPFAM" id="SSF52540">
    <property type="entry name" value="P-loop containing nucleoside triphosphate hydrolases"/>
    <property type="match status" value="1"/>
</dbReference>
<dbReference type="PANTHER" id="PTHR47691:SF3">
    <property type="entry name" value="HTH-TYPE TRANSCRIPTIONAL REGULATOR RV0890C-RELATED"/>
    <property type="match status" value="1"/>
</dbReference>
<evidence type="ECO:0000313" key="2">
    <source>
        <dbReference type="EMBL" id="GHF45682.1"/>
    </source>
</evidence>
<dbReference type="InterPro" id="IPR036388">
    <property type="entry name" value="WH-like_DNA-bd_sf"/>
</dbReference>
<dbReference type="Pfam" id="PF13401">
    <property type="entry name" value="AAA_22"/>
    <property type="match status" value="1"/>
</dbReference>
<keyword evidence="5" id="KW-1185">Reference proteome</keyword>
<dbReference type="SMART" id="SM01043">
    <property type="entry name" value="BTAD"/>
    <property type="match status" value="1"/>
</dbReference>
<dbReference type="RefSeq" id="WP_184111836.1">
    <property type="nucleotide sequence ID" value="NZ_BNAJ01000005.1"/>
</dbReference>
<name>A0A7W8KH04_9DEIO</name>
<gene>
    <name evidence="2" type="ORF">GCM10017781_22600</name>
    <name evidence="3" type="ORF">HNQ07_002295</name>
</gene>